<gene>
    <name evidence="1" type="ORF">TCLT_LOCUS461</name>
</gene>
<evidence type="ECO:0000313" key="1">
    <source>
        <dbReference type="EMBL" id="VDM95440.1"/>
    </source>
</evidence>
<evidence type="ECO:0000313" key="3">
    <source>
        <dbReference type="WBParaSite" id="TCLT_0000046001-mRNA-1"/>
    </source>
</evidence>
<protein>
    <submittedName>
        <fullName evidence="3">Endonuclease/exonuclease/phosphatase</fullName>
    </submittedName>
</protein>
<sequence>MGSIQGSIRTWTFNVRKRRANSAEYQLRIFCLIRESAIFDEYGITRLITHNTSFSKTSSRGQRSRRYWLHILSDMNARTSNLHIISEPLNDRIKKTKPRYLFKISY</sequence>
<reference evidence="1 2" key="2">
    <citation type="submission" date="2018-11" db="EMBL/GenBank/DDBJ databases">
        <authorList>
            <consortium name="Pathogen Informatics"/>
        </authorList>
    </citation>
    <scope>NUCLEOTIDE SEQUENCE [LARGE SCALE GENOMIC DNA]</scope>
</reference>
<reference evidence="3" key="1">
    <citation type="submission" date="2017-02" db="UniProtKB">
        <authorList>
            <consortium name="WormBaseParasite"/>
        </authorList>
    </citation>
    <scope>IDENTIFICATION</scope>
</reference>
<proteinExistence type="predicted"/>
<organism evidence="3">
    <name type="scientific">Thelazia callipaeda</name>
    <name type="common">Oriental eyeworm</name>
    <name type="synonym">Parasitic nematode</name>
    <dbReference type="NCBI Taxonomy" id="103827"/>
    <lineage>
        <taxon>Eukaryota</taxon>
        <taxon>Metazoa</taxon>
        <taxon>Ecdysozoa</taxon>
        <taxon>Nematoda</taxon>
        <taxon>Chromadorea</taxon>
        <taxon>Rhabditida</taxon>
        <taxon>Spirurina</taxon>
        <taxon>Spiruromorpha</taxon>
        <taxon>Thelazioidea</taxon>
        <taxon>Thelaziidae</taxon>
        <taxon>Thelazia</taxon>
    </lineage>
</organism>
<dbReference type="WBParaSite" id="TCLT_0000046001-mRNA-1">
    <property type="protein sequence ID" value="TCLT_0000046001-mRNA-1"/>
    <property type="gene ID" value="TCLT_0000046001"/>
</dbReference>
<dbReference type="EMBL" id="UYYF01000033">
    <property type="protein sequence ID" value="VDM95440.1"/>
    <property type="molecule type" value="Genomic_DNA"/>
</dbReference>
<accession>A0A0N5CK75</accession>
<dbReference type="Proteomes" id="UP000276776">
    <property type="component" value="Unassembled WGS sequence"/>
</dbReference>
<keyword evidence="2" id="KW-1185">Reference proteome</keyword>
<evidence type="ECO:0000313" key="2">
    <source>
        <dbReference type="Proteomes" id="UP000276776"/>
    </source>
</evidence>
<dbReference type="AlphaFoldDB" id="A0A0N5CK75"/>
<name>A0A0N5CK75_THECL</name>